<proteinExistence type="predicted"/>
<protein>
    <submittedName>
        <fullName evidence="1">7038_t:CDS:1</fullName>
    </submittedName>
</protein>
<evidence type="ECO:0000313" key="1">
    <source>
        <dbReference type="EMBL" id="CAG8520628.1"/>
    </source>
</evidence>
<evidence type="ECO:0000313" key="2">
    <source>
        <dbReference type="Proteomes" id="UP000789860"/>
    </source>
</evidence>
<reference evidence="1" key="1">
    <citation type="submission" date="2021-06" db="EMBL/GenBank/DDBJ databases">
        <authorList>
            <person name="Kallberg Y."/>
            <person name="Tangrot J."/>
            <person name="Rosling A."/>
        </authorList>
    </citation>
    <scope>NUCLEOTIDE SEQUENCE</scope>
    <source>
        <strain evidence="1">AU212A</strain>
    </source>
</reference>
<organism evidence="1 2">
    <name type="scientific">Scutellospora calospora</name>
    <dbReference type="NCBI Taxonomy" id="85575"/>
    <lineage>
        <taxon>Eukaryota</taxon>
        <taxon>Fungi</taxon>
        <taxon>Fungi incertae sedis</taxon>
        <taxon>Mucoromycota</taxon>
        <taxon>Glomeromycotina</taxon>
        <taxon>Glomeromycetes</taxon>
        <taxon>Diversisporales</taxon>
        <taxon>Gigasporaceae</taxon>
        <taxon>Scutellospora</taxon>
    </lineage>
</organism>
<dbReference type="Proteomes" id="UP000789860">
    <property type="component" value="Unassembled WGS sequence"/>
</dbReference>
<keyword evidence="2" id="KW-1185">Reference proteome</keyword>
<feature type="non-terminal residue" evidence="1">
    <location>
        <position position="1"/>
    </location>
</feature>
<name>A0ACA9LBU8_9GLOM</name>
<dbReference type="EMBL" id="CAJVPM010005101">
    <property type="protein sequence ID" value="CAG8520628.1"/>
    <property type="molecule type" value="Genomic_DNA"/>
</dbReference>
<gene>
    <name evidence="1" type="ORF">SCALOS_LOCUS4054</name>
</gene>
<sequence length="318" mass="37250">PVYDLVELELGDYEENELVLNTIYDLKLFFENPDNCTCRRTPKQKDIRTCFKKVGFKRFFERHFELKALEEHELELFIKSQLISFEITYLKLCGINDYLLTTLQNHLQINGLTERVHGNTGHASKTESRVFLDFNITSTIKQFLIQYGTIHGLPSPLRHQDDSDVFIYLPTSQSYTSVYNEYKKIFYLIHDQLEKIISYSTFKKLWHEMVPNLRFQPPASDLCEICTSFKIKLLAAKKDIDEYNKVQVDSENGKVYASKKSGGEETSFQLLHNINFDKNSILNTLSTVPLSNDRKKYLYTKIRQHVDDPYKDILCPQP</sequence>
<accession>A0ACA9LBU8</accession>
<comment type="caution">
    <text evidence="1">The sequence shown here is derived from an EMBL/GenBank/DDBJ whole genome shotgun (WGS) entry which is preliminary data.</text>
</comment>